<keyword evidence="5" id="KW-0805">Transcription regulation</keyword>
<evidence type="ECO:0000256" key="3">
    <source>
        <dbReference type="ARBA" id="ARBA00022771"/>
    </source>
</evidence>
<evidence type="ECO:0000256" key="8">
    <source>
        <dbReference type="ARBA" id="ARBA00023242"/>
    </source>
</evidence>
<keyword evidence="2" id="KW-0479">Metal-binding</keyword>
<evidence type="ECO:0000256" key="10">
    <source>
        <dbReference type="SAM" id="MobiDB-lite"/>
    </source>
</evidence>
<dbReference type="SUPFAM" id="SSF53098">
    <property type="entry name" value="Ribonuclease H-like"/>
    <property type="match status" value="1"/>
</dbReference>
<dbReference type="PANTHER" id="PTHR46481">
    <property type="entry name" value="ZINC FINGER BED DOMAIN-CONTAINING PROTEIN 4"/>
    <property type="match status" value="1"/>
</dbReference>
<evidence type="ECO:0000256" key="9">
    <source>
        <dbReference type="PROSITE-ProRule" id="PRU00027"/>
    </source>
</evidence>
<dbReference type="GO" id="GO:0046983">
    <property type="term" value="F:protein dimerization activity"/>
    <property type="evidence" value="ECO:0007669"/>
    <property type="project" value="InterPro"/>
</dbReference>
<evidence type="ECO:0000256" key="4">
    <source>
        <dbReference type="ARBA" id="ARBA00022833"/>
    </source>
</evidence>
<dbReference type="GO" id="GO:0005634">
    <property type="term" value="C:nucleus"/>
    <property type="evidence" value="ECO:0007669"/>
    <property type="project" value="UniProtKB-SubCell"/>
</dbReference>
<keyword evidence="3 9" id="KW-0863">Zinc-finger</keyword>
<feature type="compositionally biased region" description="Low complexity" evidence="10">
    <location>
        <begin position="84"/>
        <end position="98"/>
    </location>
</feature>
<evidence type="ECO:0000256" key="1">
    <source>
        <dbReference type="ARBA" id="ARBA00004123"/>
    </source>
</evidence>
<proteinExistence type="predicted"/>
<dbReference type="GO" id="GO:0008270">
    <property type="term" value="F:zinc ion binding"/>
    <property type="evidence" value="ECO:0007669"/>
    <property type="project" value="UniProtKB-KW"/>
</dbReference>
<sequence>MSSRKRSAVWALFAEDPTTKVAKCNKCGRRYNKPATETLRYHLLHAHCINVPKEVSSTRKKSGGDRRDREEDEDADLLSEQEVRQQNARDAAGQAQDGLGDGQGQGQDGRGDGQPQRRHPEAPSPSSSFEGPMDKCLSSALGYSRGGVRDKKATDALCYMIAHDDLPLRTPEKDGFQTFSKALQPLWKPPTEPTVTKRLEEKYDSLRESFGRRIASTDHLSLTVDVWCHEETMRSYLGLTVHFREGTGIVDVETGIKCMPEKKTSENLRAAMRELCDEWHIEKEKVRAVVSDGGANIKAAVRDEFGSDRHIACAAHLLSSVGQAAIGLDVSKPPSEQERADILIIPENEEEAEQLLEDVPEDADSEDNGGAAVLSLRPLLMKVKRIVRFFRTSDVASRMLIDFQVQAGKKEHEALKLIQEVRTRWNSCYYMLERFLLLADPVSRILLQLQRERGATKRKPPNLIPGDQLEILTEVRDLLKPLEEATLLVCKGNAVTLSDVIPMVYGLKKSIGAFLPTHPVTYNLQQKTLAEVNKRFSGIEYLRPYAAATMLDPRYKKHVFECPRAVAAIRRHLCGRVAEKVAAAGQAIEQQREARQDNGAASHSNSGIWAAVDDTLLRNCGGNADQELSDTPAQLQAYLNNPVVSRRGNPNPLETWCGMKAGLEHVYSIAMEFLPIPATSVASERLFSHAGCVATQRRCRLSPKHLSQLTFLRSVSRDEWFKV</sequence>
<comment type="caution">
    <text evidence="12">The sequence shown here is derived from an EMBL/GenBank/DDBJ whole genome shotgun (WGS) entry which is preliminary data.</text>
</comment>
<dbReference type="Pfam" id="PF05699">
    <property type="entry name" value="Dimer_Tnp_hAT"/>
    <property type="match status" value="1"/>
</dbReference>
<dbReference type="InterPro" id="IPR003656">
    <property type="entry name" value="Znf_BED"/>
</dbReference>
<keyword evidence="4" id="KW-0862">Zinc</keyword>
<feature type="region of interest" description="Disordered" evidence="10">
    <location>
        <begin position="55"/>
        <end position="133"/>
    </location>
</feature>
<feature type="compositionally biased region" description="Gly residues" evidence="10">
    <location>
        <begin position="99"/>
        <end position="108"/>
    </location>
</feature>
<evidence type="ECO:0000313" key="12">
    <source>
        <dbReference type="EMBL" id="KAK3929431.1"/>
    </source>
</evidence>
<dbReference type="EMBL" id="JAHWGI010001401">
    <property type="protein sequence ID" value="KAK3929431.1"/>
    <property type="molecule type" value="Genomic_DNA"/>
</dbReference>
<dbReference type="Proteomes" id="UP001219518">
    <property type="component" value="Unassembled WGS sequence"/>
</dbReference>
<keyword evidence="6" id="KW-0238">DNA-binding</keyword>
<keyword evidence="13" id="KW-1185">Reference proteome</keyword>
<reference evidence="12" key="1">
    <citation type="submission" date="2021-07" db="EMBL/GenBank/DDBJ databases">
        <authorList>
            <person name="Catto M.A."/>
            <person name="Jacobson A."/>
            <person name="Kennedy G."/>
            <person name="Labadie P."/>
            <person name="Hunt B.G."/>
            <person name="Srinivasan R."/>
        </authorList>
    </citation>
    <scope>NUCLEOTIDE SEQUENCE</scope>
    <source>
        <strain evidence="12">PL_HMW_Pooled</strain>
        <tissue evidence="12">Head</tissue>
    </source>
</reference>
<evidence type="ECO:0000256" key="7">
    <source>
        <dbReference type="ARBA" id="ARBA00023163"/>
    </source>
</evidence>
<accession>A0AAE1HZL1</accession>
<evidence type="ECO:0000256" key="5">
    <source>
        <dbReference type="ARBA" id="ARBA00023015"/>
    </source>
</evidence>
<dbReference type="SMART" id="SM00614">
    <property type="entry name" value="ZnF_BED"/>
    <property type="match status" value="1"/>
</dbReference>
<evidence type="ECO:0000259" key="11">
    <source>
        <dbReference type="PROSITE" id="PS50808"/>
    </source>
</evidence>
<dbReference type="InterPro" id="IPR052035">
    <property type="entry name" value="ZnF_BED_domain_contain"/>
</dbReference>
<keyword evidence="12" id="KW-0436">Ligase</keyword>
<dbReference type="PANTHER" id="PTHR46481:SF10">
    <property type="entry name" value="ZINC FINGER BED DOMAIN-CONTAINING PROTEIN 39"/>
    <property type="match status" value="1"/>
</dbReference>
<evidence type="ECO:0000256" key="2">
    <source>
        <dbReference type="ARBA" id="ARBA00022723"/>
    </source>
</evidence>
<reference evidence="12" key="2">
    <citation type="journal article" date="2023" name="BMC Genomics">
        <title>Pest status, molecular evolution, and epigenetic factors derived from the genome assembly of Frankliniella fusca, a thysanopteran phytovirus vector.</title>
        <authorList>
            <person name="Catto M.A."/>
            <person name="Labadie P.E."/>
            <person name="Jacobson A.L."/>
            <person name="Kennedy G.G."/>
            <person name="Srinivasan R."/>
            <person name="Hunt B.G."/>
        </authorList>
    </citation>
    <scope>NUCLEOTIDE SEQUENCE</scope>
    <source>
        <strain evidence="12">PL_HMW_Pooled</strain>
    </source>
</reference>
<dbReference type="InterPro" id="IPR008906">
    <property type="entry name" value="HATC_C_dom"/>
</dbReference>
<dbReference type="Pfam" id="PF02892">
    <property type="entry name" value="zf-BED"/>
    <property type="match status" value="1"/>
</dbReference>
<feature type="domain" description="BED-type" evidence="11">
    <location>
        <begin position="4"/>
        <end position="55"/>
    </location>
</feature>
<organism evidence="12 13">
    <name type="scientific">Frankliniella fusca</name>
    <dbReference type="NCBI Taxonomy" id="407009"/>
    <lineage>
        <taxon>Eukaryota</taxon>
        <taxon>Metazoa</taxon>
        <taxon>Ecdysozoa</taxon>
        <taxon>Arthropoda</taxon>
        <taxon>Hexapoda</taxon>
        <taxon>Insecta</taxon>
        <taxon>Pterygota</taxon>
        <taxon>Neoptera</taxon>
        <taxon>Paraneoptera</taxon>
        <taxon>Thysanoptera</taxon>
        <taxon>Terebrantia</taxon>
        <taxon>Thripoidea</taxon>
        <taxon>Thripidae</taxon>
        <taxon>Frankliniella</taxon>
    </lineage>
</organism>
<dbReference type="GO" id="GO:0016874">
    <property type="term" value="F:ligase activity"/>
    <property type="evidence" value="ECO:0007669"/>
    <property type="project" value="UniProtKB-KW"/>
</dbReference>
<keyword evidence="7" id="KW-0804">Transcription</keyword>
<dbReference type="PROSITE" id="PS50808">
    <property type="entry name" value="ZF_BED"/>
    <property type="match status" value="1"/>
</dbReference>
<feature type="compositionally biased region" description="Acidic residues" evidence="10">
    <location>
        <begin position="70"/>
        <end position="79"/>
    </location>
</feature>
<dbReference type="GO" id="GO:0003677">
    <property type="term" value="F:DNA binding"/>
    <property type="evidence" value="ECO:0007669"/>
    <property type="project" value="UniProtKB-KW"/>
</dbReference>
<dbReference type="AlphaFoldDB" id="A0AAE1HZL1"/>
<name>A0AAE1HZL1_9NEOP</name>
<evidence type="ECO:0000256" key="6">
    <source>
        <dbReference type="ARBA" id="ARBA00023125"/>
    </source>
</evidence>
<comment type="subcellular location">
    <subcellularLocation>
        <location evidence="1">Nucleus</location>
    </subcellularLocation>
</comment>
<keyword evidence="8" id="KW-0539">Nucleus</keyword>
<gene>
    <name evidence="12" type="ORF">KUF71_003438</name>
</gene>
<evidence type="ECO:0000313" key="13">
    <source>
        <dbReference type="Proteomes" id="UP001219518"/>
    </source>
</evidence>
<protein>
    <submittedName>
        <fullName evidence="12">E3 SUMO-protein ligase ZBED1</fullName>
    </submittedName>
</protein>
<dbReference type="InterPro" id="IPR012337">
    <property type="entry name" value="RNaseH-like_sf"/>
</dbReference>